<comment type="caution">
    <text evidence="1">The sequence shown here is derived from an EMBL/GenBank/DDBJ whole genome shotgun (WGS) entry which is preliminary data.</text>
</comment>
<reference evidence="1" key="1">
    <citation type="submission" date="2020-07" db="EMBL/GenBank/DDBJ databases">
        <title>Huge and variable diversity of episymbiotic CPR bacteria and DPANN archaea in groundwater ecosystems.</title>
        <authorList>
            <person name="He C.Y."/>
            <person name="Keren R."/>
            <person name="Whittaker M."/>
            <person name="Farag I.F."/>
            <person name="Doudna J."/>
            <person name="Cate J.H.D."/>
            <person name="Banfield J.F."/>
        </authorList>
    </citation>
    <scope>NUCLEOTIDE SEQUENCE</scope>
    <source>
        <strain evidence="1">NC_groundwater_1664_Pr3_B-0.1um_52_9</strain>
    </source>
</reference>
<evidence type="ECO:0000313" key="1">
    <source>
        <dbReference type="EMBL" id="MBI5250071.1"/>
    </source>
</evidence>
<dbReference type="EMBL" id="JACRDE010000303">
    <property type="protein sequence ID" value="MBI5250071.1"/>
    <property type="molecule type" value="Genomic_DNA"/>
</dbReference>
<sequence length="179" mass="20103">MNKLSEIRSTIDIMMEKTKGLAMSPEERESIRREAMLKKAKGYKLKLLENPSAAQDVLSSLRQEIPDDRNLIEAFLWKVLVEGLPASEEILKYLDVMEAIAPDNSSILRDLRTAFKSGVKDRISDKKKIIQKEKKKLAVQGISGSAVVPKLPKDIGDDDNNFSAVLEKFKAELLYESPA</sequence>
<protein>
    <submittedName>
        <fullName evidence="1">Uncharacterized protein</fullName>
    </submittedName>
</protein>
<organism evidence="1 2">
    <name type="scientific">Desulfomonile tiedjei</name>
    <dbReference type="NCBI Taxonomy" id="2358"/>
    <lineage>
        <taxon>Bacteria</taxon>
        <taxon>Pseudomonadati</taxon>
        <taxon>Thermodesulfobacteriota</taxon>
        <taxon>Desulfomonilia</taxon>
        <taxon>Desulfomonilales</taxon>
        <taxon>Desulfomonilaceae</taxon>
        <taxon>Desulfomonile</taxon>
    </lineage>
</organism>
<evidence type="ECO:0000313" key="2">
    <source>
        <dbReference type="Proteomes" id="UP000807825"/>
    </source>
</evidence>
<proteinExistence type="predicted"/>
<name>A0A9D6V0Z3_9BACT</name>
<accession>A0A9D6V0Z3</accession>
<dbReference type="AlphaFoldDB" id="A0A9D6V0Z3"/>
<gene>
    <name evidence="1" type="ORF">HY912_11315</name>
</gene>
<dbReference type="Proteomes" id="UP000807825">
    <property type="component" value="Unassembled WGS sequence"/>
</dbReference>